<proteinExistence type="inferred from homology"/>
<evidence type="ECO:0000256" key="4">
    <source>
        <dbReference type="ARBA" id="ARBA00022989"/>
    </source>
</evidence>
<dbReference type="SUPFAM" id="SSF82861">
    <property type="entry name" value="Mechanosensitive channel protein MscS (YggB), transmembrane region"/>
    <property type="match status" value="1"/>
</dbReference>
<comment type="subcellular location">
    <subcellularLocation>
        <location evidence="1">Membrane</location>
        <topology evidence="1">Multi-pass membrane protein</topology>
    </subcellularLocation>
</comment>
<dbReference type="AlphaFoldDB" id="A0A326UD01"/>
<evidence type="ECO:0000313" key="9">
    <source>
        <dbReference type="Proteomes" id="UP000248806"/>
    </source>
</evidence>
<gene>
    <name evidence="8" type="ORF">EI42_00522</name>
</gene>
<feature type="transmembrane region" description="Helical" evidence="6">
    <location>
        <begin position="147"/>
        <end position="166"/>
    </location>
</feature>
<accession>A0A326UD01</accession>
<name>A0A326UD01_THEHA</name>
<organism evidence="8 9">
    <name type="scientific">Thermosporothrix hazakensis</name>
    <dbReference type="NCBI Taxonomy" id="644383"/>
    <lineage>
        <taxon>Bacteria</taxon>
        <taxon>Bacillati</taxon>
        <taxon>Chloroflexota</taxon>
        <taxon>Ktedonobacteria</taxon>
        <taxon>Ktedonobacterales</taxon>
        <taxon>Thermosporotrichaceae</taxon>
        <taxon>Thermosporothrix</taxon>
    </lineage>
</organism>
<dbReference type="GO" id="GO:0008381">
    <property type="term" value="F:mechanosensitive monoatomic ion channel activity"/>
    <property type="evidence" value="ECO:0007669"/>
    <property type="project" value="InterPro"/>
</dbReference>
<dbReference type="Proteomes" id="UP000248806">
    <property type="component" value="Unassembled WGS sequence"/>
</dbReference>
<dbReference type="InterPro" id="IPR045275">
    <property type="entry name" value="MscS_archaea/bacteria_type"/>
</dbReference>
<dbReference type="PANTHER" id="PTHR30221:SF1">
    <property type="entry name" value="SMALL-CONDUCTANCE MECHANOSENSITIVE CHANNEL"/>
    <property type="match status" value="1"/>
</dbReference>
<evidence type="ECO:0000256" key="6">
    <source>
        <dbReference type="SAM" id="Phobius"/>
    </source>
</evidence>
<feature type="transmembrane region" description="Helical" evidence="6">
    <location>
        <begin position="60"/>
        <end position="83"/>
    </location>
</feature>
<feature type="transmembrane region" description="Helical" evidence="6">
    <location>
        <begin position="103"/>
        <end position="127"/>
    </location>
</feature>
<dbReference type="EMBL" id="QKUF01000001">
    <property type="protein sequence ID" value="PZW36348.1"/>
    <property type="molecule type" value="Genomic_DNA"/>
</dbReference>
<dbReference type="Gene3D" id="2.30.30.60">
    <property type="match status" value="1"/>
</dbReference>
<protein>
    <submittedName>
        <fullName evidence="8">Small-conductance mechanosensitive channel</fullName>
    </submittedName>
</protein>
<evidence type="ECO:0000259" key="7">
    <source>
        <dbReference type="Pfam" id="PF00924"/>
    </source>
</evidence>
<dbReference type="Pfam" id="PF00924">
    <property type="entry name" value="MS_channel_2nd"/>
    <property type="match status" value="1"/>
</dbReference>
<evidence type="ECO:0000256" key="3">
    <source>
        <dbReference type="ARBA" id="ARBA00022692"/>
    </source>
</evidence>
<sequence length="358" mass="39845">MVLLSGLILWGTDDMLSKTIGIALFIILTLAGLLVGLYFRRKLLARLKNTILDNWLVQTLGILIVLPPLLIVFATSPFILSLSVNGAADWWKQILSHAPNIDLVSLISNLVVSIISVTFGLGVARTLNKATIRGLGENRIDINIRTLIGRIIYVITLVIVLFWILSLWRVPLTMPVTMLGAITVALTVSLQDILKDLVAGFYILLERPFYIGNIVSITNAGITYTGHVEDIQLRATRLRLLSGEEVMVPNTLLFHSVVTNASYYGERRATIAVTLKREDYQKEETHATIKRELKNIVTILSHVEPQVLFNSYVEEKVTLNVRFWISPEQPETVTDAMNALHEALPTAELTVTELAGNI</sequence>
<evidence type="ECO:0000256" key="2">
    <source>
        <dbReference type="ARBA" id="ARBA00008017"/>
    </source>
</evidence>
<keyword evidence="4 6" id="KW-1133">Transmembrane helix</keyword>
<evidence type="ECO:0000313" key="8">
    <source>
        <dbReference type="EMBL" id="PZW36348.1"/>
    </source>
</evidence>
<comment type="caution">
    <text evidence="8">The sequence shown here is derived from an EMBL/GenBank/DDBJ whole genome shotgun (WGS) entry which is preliminary data.</text>
</comment>
<dbReference type="Gene3D" id="1.10.287.1260">
    <property type="match status" value="1"/>
</dbReference>
<comment type="similarity">
    <text evidence="2">Belongs to the MscS (TC 1.A.23) family.</text>
</comment>
<dbReference type="GO" id="GO:0016020">
    <property type="term" value="C:membrane"/>
    <property type="evidence" value="ECO:0007669"/>
    <property type="project" value="UniProtKB-SubCell"/>
</dbReference>
<dbReference type="OrthoDB" id="9809206at2"/>
<evidence type="ECO:0000256" key="1">
    <source>
        <dbReference type="ARBA" id="ARBA00004141"/>
    </source>
</evidence>
<evidence type="ECO:0000256" key="5">
    <source>
        <dbReference type="ARBA" id="ARBA00023136"/>
    </source>
</evidence>
<feature type="transmembrane region" description="Helical" evidence="6">
    <location>
        <begin position="20"/>
        <end position="39"/>
    </location>
</feature>
<dbReference type="SUPFAM" id="SSF50182">
    <property type="entry name" value="Sm-like ribonucleoproteins"/>
    <property type="match status" value="1"/>
</dbReference>
<dbReference type="InterPro" id="IPR023408">
    <property type="entry name" value="MscS_beta-dom_sf"/>
</dbReference>
<dbReference type="InterPro" id="IPR010920">
    <property type="entry name" value="LSM_dom_sf"/>
</dbReference>
<feature type="domain" description="Mechanosensitive ion channel MscS" evidence="7">
    <location>
        <begin position="192"/>
        <end position="262"/>
    </location>
</feature>
<reference evidence="8 9" key="1">
    <citation type="submission" date="2018-06" db="EMBL/GenBank/DDBJ databases">
        <title>Genomic Encyclopedia of Archaeal and Bacterial Type Strains, Phase II (KMG-II): from individual species to whole genera.</title>
        <authorList>
            <person name="Goeker M."/>
        </authorList>
    </citation>
    <scope>NUCLEOTIDE SEQUENCE [LARGE SCALE GENOMIC DNA]</scope>
    <source>
        <strain evidence="8 9">ATCC BAA-1881</strain>
    </source>
</reference>
<keyword evidence="3 6" id="KW-0812">Transmembrane</keyword>
<dbReference type="PANTHER" id="PTHR30221">
    <property type="entry name" value="SMALL-CONDUCTANCE MECHANOSENSITIVE CHANNEL"/>
    <property type="match status" value="1"/>
</dbReference>
<dbReference type="InterPro" id="IPR011014">
    <property type="entry name" value="MscS_channel_TM-2"/>
</dbReference>
<dbReference type="InterPro" id="IPR006685">
    <property type="entry name" value="MscS_channel_2nd"/>
</dbReference>
<keyword evidence="9" id="KW-1185">Reference proteome</keyword>
<keyword evidence="5 6" id="KW-0472">Membrane</keyword>